<evidence type="ECO:0000313" key="11">
    <source>
        <dbReference type="EMBL" id="SMF97390.1"/>
    </source>
</evidence>
<comment type="similarity">
    <text evidence="6">Belongs to the acetyltransferase family. OlsB subfamily.</text>
</comment>
<comment type="function">
    <text evidence="9">Catalyzes the first step in the biosynthesis of ornithine lipids, which are phosphorus-free membrane lipids. Catalyzes the 3-hydroxyacyl-acyl carrier protein-dependent acylation of ornithine to form lyso-ornithine lipid (LOL).</text>
</comment>
<accession>A0A1Y6D4P4</accession>
<gene>
    <name evidence="11" type="ORF">SAMN02949497_0416</name>
</gene>
<sequence>MSANRPNRESRPRRFVAEIARDEATIRATQALRYQVFAGEMGARLHTPIEGLDCDEIDAYCDHLLVRDTQTGTIAACTRLLSDTQARRLGRFYSEGEFDLGAIRALSGRFLEIGRTCVDPAQRGGVVLGTLWNGLADYVAEGGFDYLMGCASIPPGPSGFAVDAVYRQIEPEQFGPAHLWARPRIPVPAGKRCDRDESGIPPLLQAYLRLGCRVCGEPYWDEDFNVMDVFILLDLSRLQARYERRFIGPRPGDAHAALPALV</sequence>
<keyword evidence="3" id="KW-0808">Transferase</keyword>
<evidence type="ECO:0000256" key="2">
    <source>
        <dbReference type="ARBA" id="ARBA00022516"/>
    </source>
</evidence>
<reference evidence="11 12" key="1">
    <citation type="submission" date="2016-12" db="EMBL/GenBank/DDBJ databases">
        <authorList>
            <person name="Song W.-J."/>
            <person name="Kurnit D.M."/>
        </authorList>
    </citation>
    <scope>NUCLEOTIDE SEQUENCE [LARGE SCALE GENOMIC DNA]</scope>
    <source>
        <strain evidence="11 12">175</strain>
    </source>
</reference>
<comment type="pathway">
    <text evidence="1">Lipid metabolism.</text>
</comment>
<protein>
    <recommendedName>
        <fullName evidence="8">L-ornithine N(alpha)-acyltransferase</fullName>
        <ecNumber evidence="7">2.3.2.30</ecNumber>
    </recommendedName>
</protein>
<evidence type="ECO:0000256" key="7">
    <source>
        <dbReference type="ARBA" id="ARBA00039058"/>
    </source>
</evidence>
<evidence type="ECO:0000256" key="4">
    <source>
        <dbReference type="ARBA" id="ARBA00023098"/>
    </source>
</evidence>
<evidence type="ECO:0000256" key="5">
    <source>
        <dbReference type="ARBA" id="ARBA00023315"/>
    </source>
</evidence>
<keyword evidence="2" id="KW-0444">Lipid biosynthesis</keyword>
<evidence type="ECO:0000256" key="8">
    <source>
        <dbReference type="ARBA" id="ARBA00039866"/>
    </source>
</evidence>
<dbReference type="RefSeq" id="WP_085216425.1">
    <property type="nucleotide sequence ID" value="NZ_FXAM01000002.1"/>
</dbReference>
<dbReference type="GO" id="GO:0006629">
    <property type="term" value="P:lipid metabolic process"/>
    <property type="evidence" value="ECO:0007669"/>
    <property type="project" value="UniProtKB-KW"/>
</dbReference>
<evidence type="ECO:0000256" key="3">
    <source>
        <dbReference type="ARBA" id="ARBA00022679"/>
    </source>
</evidence>
<dbReference type="Gene3D" id="3.40.630.30">
    <property type="match status" value="1"/>
</dbReference>
<dbReference type="EMBL" id="FXAM01000002">
    <property type="protein sequence ID" value="SMF97390.1"/>
    <property type="molecule type" value="Genomic_DNA"/>
</dbReference>
<dbReference type="PANTHER" id="PTHR37323">
    <property type="entry name" value="GCN5-RELATED N-ACETYLTRANSFERASE"/>
    <property type="match status" value="1"/>
</dbReference>
<dbReference type="GO" id="GO:0043810">
    <property type="term" value="F:ornithine-acyl [acyl carrier protein] N-acyltransferase activity"/>
    <property type="evidence" value="ECO:0007669"/>
    <property type="project" value="UniProtKB-EC"/>
</dbReference>
<evidence type="ECO:0000256" key="9">
    <source>
        <dbReference type="ARBA" id="ARBA00045724"/>
    </source>
</evidence>
<dbReference type="PANTHER" id="PTHR37323:SF1">
    <property type="entry name" value="L-ORNITHINE N(ALPHA)-ACYLTRANSFERASE"/>
    <property type="match status" value="1"/>
</dbReference>
<dbReference type="STRING" id="1760988.SAMN02949497_0416"/>
<proteinExistence type="inferred from homology"/>
<evidence type="ECO:0000313" key="12">
    <source>
        <dbReference type="Proteomes" id="UP000192923"/>
    </source>
</evidence>
<dbReference type="InterPro" id="IPR052351">
    <property type="entry name" value="Ornithine_N-alpha-AT"/>
</dbReference>
<keyword evidence="12" id="KW-1185">Reference proteome</keyword>
<dbReference type="OrthoDB" id="9787072at2"/>
<dbReference type="Pfam" id="PF13444">
    <property type="entry name" value="Acetyltransf_5"/>
    <property type="match status" value="1"/>
</dbReference>
<dbReference type="EC" id="2.3.2.30" evidence="7"/>
<evidence type="ECO:0000256" key="10">
    <source>
        <dbReference type="ARBA" id="ARBA00047785"/>
    </source>
</evidence>
<organism evidence="11 12">
    <name type="scientific">Methylomagnum ishizawai</name>
    <dbReference type="NCBI Taxonomy" id="1760988"/>
    <lineage>
        <taxon>Bacteria</taxon>
        <taxon>Pseudomonadati</taxon>
        <taxon>Pseudomonadota</taxon>
        <taxon>Gammaproteobacteria</taxon>
        <taxon>Methylococcales</taxon>
        <taxon>Methylococcaceae</taxon>
        <taxon>Methylomagnum</taxon>
    </lineage>
</organism>
<name>A0A1Y6D4P4_9GAMM</name>
<evidence type="ECO:0000256" key="1">
    <source>
        <dbReference type="ARBA" id="ARBA00005189"/>
    </source>
</evidence>
<dbReference type="InterPro" id="IPR016181">
    <property type="entry name" value="Acyl_CoA_acyltransferase"/>
</dbReference>
<keyword evidence="5" id="KW-0012">Acyltransferase</keyword>
<dbReference type="AlphaFoldDB" id="A0A1Y6D4P4"/>
<dbReference type="Proteomes" id="UP000192923">
    <property type="component" value="Unassembled WGS sequence"/>
</dbReference>
<evidence type="ECO:0000256" key="6">
    <source>
        <dbReference type="ARBA" id="ARBA00038095"/>
    </source>
</evidence>
<comment type="catalytic activity">
    <reaction evidence="10">
        <text>a (3R)-hydroxyacyl-[ACP] + L-ornithine = a lyso-ornithine lipid + holo-[ACP] + H(+)</text>
        <dbReference type="Rhea" id="RHEA:20633"/>
        <dbReference type="Rhea" id="RHEA-COMP:9685"/>
        <dbReference type="Rhea" id="RHEA-COMP:9945"/>
        <dbReference type="ChEBI" id="CHEBI:15378"/>
        <dbReference type="ChEBI" id="CHEBI:46911"/>
        <dbReference type="ChEBI" id="CHEBI:64479"/>
        <dbReference type="ChEBI" id="CHEBI:78827"/>
        <dbReference type="ChEBI" id="CHEBI:138482"/>
        <dbReference type="EC" id="2.3.2.30"/>
    </reaction>
    <physiologicalReaction direction="left-to-right" evidence="10">
        <dbReference type="Rhea" id="RHEA:20634"/>
    </physiologicalReaction>
</comment>
<dbReference type="SUPFAM" id="SSF55729">
    <property type="entry name" value="Acyl-CoA N-acyltransferases (Nat)"/>
    <property type="match status" value="1"/>
</dbReference>
<keyword evidence="4" id="KW-0443">Lipid metabolism</keyword>